<sequence>MQRQYFSMRLIRGGHPLGRSECPCIERARRKLCQTNGQQVCDRVGYLLTADSDQVATAKMFRERFPDKQIISAARRADLTAKEILPHVHDIRSIEKATIEACQFEGAVIIVNGERVAKRPAEYAPPETAAIQIAN</sequence>
<proteinExistence type="predicted"/>
<evidence type="ECO:0000313" key="1">
    <source>
        <dbReference type="EMBL" id="QND61967.1"/>
    </source>
</evidence>
<dbReference type="Proteomes" id="UP000515465">
    <property type="component" value="Plasmid p_1"/>
</dbReference>
<dbReference type="RefSeq" id="WP_183465731.1">
    <property type="nucleotide sequence ID" value="NZ_CP050299.1"/>
</dbReference>
<dbReference type="EMBL" id="CP050299">
    <property type="protein sequence ID" value="QND61967.1"/>
    <property type="molecule type" value="Genomic_DNA"/>
</dbReference>
<organism evidence="1 2">
    <name type="scientific">Mesorhizobium huakuii</name>
    <dbReference type="NCBI Taxonomy" id="28104"/>
    <lineage>
        <taxon>Bacteria</taxon>
        <taxon>Pseudomonadati</taxon>
        <taxon>Pseudomonadota</taxon>
        <taxon>Alphaproteobacteria</taxon>
        <taxon>Hyphomicrobiales</taxon>
        <taxon>Phyllobacteriaceae</taxon>
        <taxon>Mesorhizobium</taxon>
    </lineage>
</organism>
<evidence type="ECO:0000313" key="2">
    <source>
        <dbReference type="Proteomes" id="UP000515465"/>
    </source>
</evidence>
<name>A0A7G6T5D5_9HYPH</name>
<gene>
    <name evidence="1" type="ORF">HB778_38150</name>
</gene>
<geneLocation type="plasmid" evidence="1 2">
    <name>p_1</name>
</geneLocation>
<dbReference type="AlphaFoldDB" id="A0A7G6T5D5"/>
<reference evidence="2" key="1">
    <citation type="journal article" date="2020" name="Mol. Plant Microbe">
        <title>Rhizobial microsymbionts of the narrowly endemic Oxytropis species growing in Kamchatka are characterized by significant genetic diversity and possess a set of genes that are associated with T3SS and T6SS secretion systems and can affect the development of symbiosis.</title>
        <authorList>
            <person name="Safronova V."/>
            <person name="Guro P."/>
            <person name="Sazanova A."/>
            <person name="Kuznetsova I."/>
            <person name="Belimov A."/>
            <person name="Yakubov V."/>
            <person name="Chirak E."/>
            <person name="Afonin A."/>
            <person name="Gogolev Y."/>
            <person name="Andronov E."/>
            <person name="Tikhonovich I."/>
        </authorList>
    </citation>
    <scope>NUCLEOTIDE SEQUENCE [LARGE SCALE GENOMIC DNA]</scope>
    <source>
        <strain evidence="2">583</strain>
        <plasmid evidence="2">p_1</plasmid>
    </source>
</reference>
<accession>A0A7G6T5D5</accession>
<keyword evidence="1" id="KW-0614">Plasmid</keyword>
<protein>
    <submittedName>
        <fullName evidence="1">Uncharacterized protein</fullName>
    </submittedName>
</protein>